<protein>
    <submittedName>
        <fullName evidence="4">ATP-binding protein</fullName>
    </submittedName>
</protein>
<keyword evidence="4" id="KW-0067">ATP-binding</keyword>
<evidence type="ECO:0000256" key="1">
    <source>
        <dbReference type="ARBA" id="ARBA00022527"/>
    </source>
</evidence>
<dbReference type="RefSeq" id="WP_153749314.1">
    <property type="nucleotide sequence ID" value="NZ_BAAADI010000063.1"/>
</dbReference>
<dbReference type="InterPro" id="IPR036890">
    <property type="entry name" value="HATPase_C_sf"/>
</dbReference>
<evidence type="ECO:0000259" key="3">
    <source>
        <dbReference type="Pfam" id="PF13581"/>
    </source>
</evidence>
<dbReference type="Proteomes" id="UP000466730">
    <property type="component" value="Unassembled WGS sequence"/>
</dbReference>
<proteinExistence type="predicted"/>
<keyword evidence="5" id="KW-1185">Reference proteome</keyword>
<keyword evidence="1" id="KW-0418">Kinase</keyword>
<dbReference type="SUPFAM" id="SSF55874">
    <property type="entry name" value="ATPase domain of HSP90 chaperone/DNA topoisomerase II/histidine kinase"/>
    <property type="match status" value="1"/>
</dbReference>
<name>A0A844B8T3_9RHOB</name>
<organism evidence="4 5">
    <name type="scientific">Rhodovulum strictum</name>
    <dbReference type="NCBI Taxonomy" id="58314"/>
    <lineage>
        <taxon>Bacteria</taxon>
        <taxon>Pseudomonadati</taxon>
        <taxon>Pseudomonadota</taxon>
        <taxon>Alphaproteobacteria</taxon>
        <taxon>Rhodobacterales</taxon>
        <taxon>Paracoccaceae</taxon>
        <taxon>Rhodovulum</taxon>
    </lineage>
</organism>
<keyword evidence="1" id="KW-0723">Serine/threonine-protein kinase</keyword>
<dbReference type="GO" id="GO:0004674">
    <property type="term" value="F:protein serine/threonine kinase activity"/>
    <property type="evidence" value="ECO:0007669"/>
    <property type="project" value="UniProtKB-KW"/>
</dbReference>
<reference evidence="4 5" key="1">
    <citation type="submission" date="2019-11" db="EMBL/GenBank/DDBJ databases">
        <title>Draft Whole-Genome sequence of the marine photosynthetic bacterium Rhodovulum strictum DSM 11289.</title>
        <authorList>
            <person name="Kyndt J.A."/>
            <person name="Meyer T.E."/>
        </authorList>
    </citation>
    <scope>NUCLEOTIDE SEQUENCE [LARGE SCALE GENOMIC DNA]</scope>
    <source>
        <strain evidence="4 5">DSM 11289</strain>
    </source>
</reference>
<feature type="compositionally biased region" description="Basic and acidic residues" evidence="2">
    <location>
        <begin position="1"/>
        <end position="11"/>
    </location>
</feature>
<dbReference type="AlphaFoldDB" id="A0A844B8T3"/>
<gene>
    <name evidence="4" type="ORF">GH815_13550</name>
</gene>
<accession>A0A844B8T3</accession>
<keyword evidence="4" id="KW-0547">Nucleotide-binding</keyword>
<keyword evidence="1" id="KW-0808">Transferase</keyword>
<dbReference type="EMBL" id="WJPO01000023">
    <property type="protein sequence ID" value="MRH22020.1"/>
    <property type="molecule type" value="Genomic_DNA"/>
</dbReference>
<evidence type="ECO:0000313" key="5">
    <source>
        <dbReference type="Proteomes" id="UP000466730"/>
    </source>
</evidence>
<dbReference type="Pfam" id="PF13581">
    <property type="entry name" value="HATPase_c_2"/>
    <property type="match status" value="1"/>
</dbReference>
<comment type="caution">
    <text evidence="4">The sequence shown here is derived from an EMBL/GenBank/DDBJ whole genome shotgun (WGS) entry which is preliminary data.</text>
</comment>
<feature type="region of interest" description="Disordered" evidence="2">
    <location>
        <begin position="1"/>
        <end position="22"/>
    </location>
</feature>
<dbReference type="PANTHER" id="PTHR35526:SF3">
    <property type="entry name" value="ANTI-SIGMA-F FACTOR RSBW"/>
    <property type="match status" value="1"/>
</dbReference>
<evidence type="ECO:0000313" key="4">
    <source>
        <dbReference type="EMBL" id="MRH22020.1"/>
    </source>
</evidence>
<dbReference type="InterPro" id="IPR050267">
    <property type="entry name" value="Anti-sigma-factor_SerPK"/>
</dbReference>
<dbReference type="InterPro" id="IPR003594">
    <property type="entry name" value="HATPase_dom"/>
</dbReference>
<dbReference type="GO" id="GO:0005524">
    <property type="term" value="F:ATP binding"/>
    <property type="evidence" value="ECO:0007669"/>
    <property type="project" value="UniProtKB-KW"/>
</dbReference>
<dbReference type="CDD" id="cd16936">
    <property type="entry name" value="HATPase_RsbW-like"/>
    <property type="match status" value="1"/>
</dbReference>
<sequence>MTLLDPLRDGPDPAPGGGHACAGTEPITLAATPLGVREALAEMRRRFAPSSPGPDTLGMAETVLAEVLNNVVEHAYRRLGEGVIELRMERCGNRLCVDVRDHGDPMPDGILPGGALPPLDDTEDGPPEGGFGWFLIRAMARELSYTRENGQNRLCFVVPLAEA</sequence>
<dbReference type="PANTHER" id="PTHR35526">
    <property type="entry name" value="ANTI-SIGMA-F FACTOR RSBW-RELATED"/>
    <property type="match status" value="1"/>
</dbReference>
<dbReference type="Gene3D" id="3.30.565.10">
    <property type="entry name" value="Histidine kinase-like ATPase, C-terminal domain"/>
    <property type="match status" value="1"/>
</dbReference>
<dbReference type="OrthoDB" id="9792240at2"/>
<evidence type="ECO:0000256" key="2">
    <source>
        <dbReference type="SAM" id="MobiDB-lite"/>
    </source>
</evidence>
<feature type="domain" description="Histidine kinase/HSP90-like ATPase" evidence="3">
    <location>
        <begin position="31"/>
        <end position="156"/>
    </location>
</feature>